<name>A0ACB8Z472_ARCLA</name>
<evidence type="ECO:0000313" key="1">
    <source>
        <dbReference type="EMBL" id="KAI3692034.1"/>
    </source>
</evidence>
<proteinExistence type="predicted"/>
<dbReference type="EMBL" id="CM042057">
    <property type="protein sequence ID" value="KAI3692034.1"/>
    <property type="molecule type" value="Genomic_DNA"/>
</dbReference>
<organism evidence="1 2">
    <name type="scientific">Arctium lappa</name>
    <name type="common">Greater burdock</name>
    <name type="synonym">Lappa major</name>
    <dbReference type="NCBI Taxonomy" id="4217"/>
    <lineage>
        <taxon>Eukaryota</taxon>
        <taxon>Viridiplantae</taxon>
        <taxon>Streptophyta</taxon>
        <taxon>Embryophyta</taxon>
        <taxon>Tracheophyta</taxon>
        <taxon>Spermatophyta</taxon>
        <taxon>Magnoliopsida</taxon>
        <taxon>eudicotyledons</taxon>
        <taxon>Gunneridae</taxon>
        <taxon>Pentapetalae</taxon>
        <taxon>asterids</taxon>
        <taxon>campanulids</taxon>
        <taxon>Asterales</taxon>
        <taxon>Asteraceae</taxon>
        <taxon>Carduoideae</taxon>
        <taxon>Cardueae</taxon>
        <taxon>Arctiinae</taxon>
        <taxon>Arctium</taxon>
    </lineage>
</organism>
<evidence type="ECO:0000313" key="2">
    <source>
        <dbReference type="Proteomes" id="UP001055879"/>
    </source>
</evidence>
<reference evidence="2" key="1">
    <citation type="journal article" date="2022" name="Mol. Ecol. Resour.">
        <title>The genomes of chicory, endive, great burdock and yacon provide insights into Asteraceae palaeo-polyploidization history and plant inulin production.</title>
        <authorList>
            <person name="Fan W."/>
            <person name="Wang S."/>
            <person name="Wang H."/>
            <person name="Wang A."/>
            <person name="Jiang F."/>
            <person name="Liu H."/>
            <person name="Zhao H."/>
            <person name="Xu D."/>
            <person name="Zhang Y."/>
        </authorList>
    </citation>
    <scope>NUCLEOTIDE SEQUENCE [LARGE SCALE GENOMIC DNA]</scope>
    <source>
        <strain evidence="2">cv. Niubang</strain>
    </source>
</reference>
<dbReference type="Proteomes" id="UP001055879">
    <property type="component" value="Linkage Group LG11"/>
</dbReference>
<keyword evidence="2" id="KW-1185">Reference proteome</keyword>
<accession>A0ACB8Z472</accession>
<reference evidence="1 2" key="2">
    <citation type="journal article" date="2022" name="Mol. Ecol. Resour.">
        <title>The genomes of chicory, endive, great burdock and yacon provide insights into Asteraceae paleo-polyploidization history and plant inulin production.</title>
        <authorList>
            <person name="Fan W."/>
            <person name="Wang S."/>
            <person name="Wang H."/>
            <person name="Wang A."/>
            <person name="Jiang F."/>
            <person name="Liu H."/>
            <person name="Zhao H."/>
            <person name="Xu D."/>
            <person name="Zhang Y."/>
        </authorList>
    </citation>
    <scope>NUCLEOTIDE SEQUENCE [LARGE SCALE GENOMIC DNA]</scope>
    <source>
        <strain evidence="2">cv. Niubang</strain>
    </source>
</reference>
<sequence>MDDFDRSNEEEKGLDSRACIWVWMTMTLHSGSSKLCANIKCRKPIQVTRSQARNAPTVALAFFAIDAHPPRSISPLLNPGAPFRMGNFEGPATGSITVPGPTAARTPCLLNSSNTKPEVIVSDQPTPASRLGERKNNTIGKRSSQIRASQIIKDKTTLGIEHSRSRKLLGNVLISRVPATPMAAKNQLTNEVVIHNPFSRVSPATPMAVAARNQIPDHEKVSKMR</sequence>
<gene>
    <name evidence="1" type="ORF">L6452_31841</name>
</gene>
<protein>
    <submittedName>
        <fullName evidence="1">Uncharacterized protein</fullName>
    </submittedName>
</protein>
<comment type="caution">
    <text evidence="1">The sequence shown here is derived from an EMBL/GenBank/DDBJ whole genome shotgun (WGS) entry which is preliminary data.</text>
</comment>